<evidence type="ECO:0000313" key="1">
    <source>
        <dbReference type="EMBL" id="ODN65978.1"/>
    </source>
</evidence>
<comment type="caution">
    <text evidence="1">The sequence shown here is derived from an EMBL/GenBank/DDBJ whole genome shotgun (WGS) entry which is preliminary data.</text>
</comment>
<dbReference type="Proteomes" id="UP000094379">
    <property type="component" value="Unassembled WGS sequence"/>
</dbReference>
<dbReference type="EMBL" id="MCRI01000031">
    <property type="protein sequence ID" value="ODN65978.1"/>
    <property type="molecule type" value="Genomic_DNA"/>
</dbReference>
<evidence type="ECO:0000313" key="2">
    <source>
        <dbReference type="Proteomes" id="UP000094379"/>
    </source>
</evidence>
<dbReference type="STRING" id="291169.A9E74_02260"/>
<protein>
    <submittedName>
        <fullName evidence="1">Uncharacterized protein</fullName>
    </submittedName>
</protein>
<organism evidence="1 2">
    <name type="scientific">Methylophaga muralis</name>
    <dbReference type="NCBI Taxonomy" id="291169"/>
    <lineage>
        <taxon>Bacteria</taxon>
        <taxon>Pseudomonadati</taxon>
        <taxon>Pseudomonadota</taxon>
        <taxon>Gammaproteobacteria</taxon>
        <taxon>Thiotrichales</taxon>
        <taxon>Piscirickettsiaceae</taxon>
        <taxon>Methylophaga</taxon>
    </lineage>
</organism>
<accession>A0A1E3GPK6</accession>
<dbReference type="AlphaFoldDB" id="A0A1E3GPK6"/>
<proteinExistence type="predicted"/>
<keyword evidence="2" id="KW-1185">Reference proteome</keyword>
<name>A0A1E3GPK6_9GAMM</name>
<gene>
    <name evidence="1" type="ORF">A9E74_02260</name>
</gene>
<sequence length="54" mass="6118">MAPTRFPIQVILKIMKTLLTLFLLSFSVTIYALVSFPFTGKVTQHFNDSVSIEI</sequence>
<reference evidence="1 2" key="1">
    <citation type="submission" date="2016-07" db="EMBL/GenBank/DDBJ databases">
        <title>Draft Genome Sequence of Methylophaga muralis Bur 1.</title>
        <authorList>
            <person name="Vasilenko O.V."/>
            <person name="Doronina N.V."/>
            <person name="Shmareva M.N."/>
            <person name="Tarlachkov S.V."/>
            <person name="Mustakhimov I."/>
            <person name="Trotsenko Y.A."/>
        </authorList>
    </citation>
    <scope>NUCLEOTIDE SEQUENCE [LARGE SCALE GENOMIC DNA]</scope>
    <source>
        <strain evidence="1 2">Bur 1</strain>
    </source>
</reference>